<dbReference type="EMBL" id="JACHVS010000002">
    <property type="protein sequence ID" value="MBB2997333.1"/>
    <property type="molecule type" value="Genomic_DNA"/>
</dbReference>
<keyword evidence="2" id="KW-1185">Reference proteome</keyword>
<protein>
    <submittedName>
        <fullName evidence="1">Putative alpha/beta hydrolase</fullName>
    </submittedName>
</protein>
<reference evidence="1 2" key="1">
    <citation type="submission" date="2020-08" db="EMBL/GenBank/DDBJ databases">
        <title>Sequencing the genomes of 1000 actinobacteria strains.</title>
        <authorList>
            <person name="Klenk H.-P."/>
        </authorList>
    </citation>
    <scope>NUCLEOTIDE SEQUENCE [LARGE SCALE GENOMIC DNA]</scope>
    <source>
        <strain evidence="1 2">DSM 22826</strain>
    </source>
</reference>
<dbReference type="GO" id="GO:0016787">
    <property type="term" value="F:hydrolase activity"/>
    <property type="evidence" value="ECO:0007669"/>
    <property type="project" value="UniProtKB-KW"/>
</dbReference>
<organism evidence="1 2">
    <name type="scientific">Paeniglutamicibacter cryotolerans</name>
    <dbReference type="NCBI Taxonomy" id="670079"/>
    <lineage>
        <taxon>Bacteria</taxon>
        <taxon>Bacillati</taxon>
        <taxon>Actinomycetota</taxon>
        <taxon>Actinomycetes</taxon>
        <taxon>Micrococcales</taxon>
        <taxon>Micrococcaceae</taxon>
        <taxon>Paeniglutamicibacter</taxon>
    </lineage>
</organism>
<gene>
    <name evidence="1" type="ORF">E9229_003580</name>
</gene>
<dbReference type="Proteomes" id="UP000523000">
    <property type="component" value="Unassembled WGS sequence"/>
</dbReference>
<sequence>MLTGFNARWYEWGLCDIEEMLEGAHLNRLGLPLHYVGHGFGGFVEYLRVASRRVHRILTVGSQRTYWHDYAPGSRRASWPRQHLMIPIVTATNGYFPVKRFRLEGLPRGVALDWARSRRDFMAVASSKERESMRAHQTVLTARILEVAPHQ</sequence>
<evidence type="ECO:0000313" key="1">
    <source>
        <dbReference type="EMBL" id="MBB2997333.1"/>
    </source>
</evidence>
<dbReference type="AlphaFoldDB" id="A0A839QP05"/>
<evidence type="ECO:0000313" key="2">
    <source>
        <dbReference type="Proteomes" id="UP000523000"/>
    </source>
</evidence>
<name>A0A839QP05_9MICC</name>
<accession>A0A839QP05</accession>
<comment type="caution">
    <text evidence="1">The sequence shown here is derived from an EMBL/GenBank/DDBJ whole genome shotgun (WGS) entry which is preliminary data.</text>
</comment>
<proteinExistence type="predicted"/>
<keyword evidence="1" id="KW-0378">Hydrolase</keyword>